<evidence type="ECO:0000313" key="2">
    <source>
        <dbReference type="Proteomes" id="UP001055811"/>
    </source>
</evidence>
<evidence type="ECO:0000313" key="1">
    <source>
        <dbReference type="EMBL" id="KAI3778742.1"/>
    </source>
</evidence>
<dbReference type="Proteomes" id="UP001055811">
    <property type="component" value="Linkage Group LG02"/>
</dbReference>
<reference evidence="1 2" key="2">
    <citation type="journal article" date="2022" name="Mol. Ecol. Resour.">
        <title>The genomes of chicory, endive, great burdock and yacon provide insights into Asteraceae paleo-polyploidization history and plant inulin production.</title>
        <authorList>
            <person name="Fan W."/>
            <person name="Wang S."/>
            <person name="Wang H."/>
            <person name="Wang A."/>
            <person name="Jiang F."/>
            <person name="Liu H."/>
            <person name="Zhao H."/>
            <person name="Xu D."/>
            <person name="Zhang Y."/>
        </authorList>
    </citation>
    <scope>NUCLEOTIDE SEQUENCE [LARGE SCALE GENOMIC DNA]</scope>
    <source>
        <strain evidence="2">cv. Punajuju</strain>
        <tissue evidence="1">Leaves</tissue>
    </source>
</reference>
<dbReference type="EMBL" id="CM042010">
    <property type="protein sequence ID" value="KAI3778742.1"/>
    <property type="molecule type" value="Genomic_DNA"/>
</dbReference>
<sequence>MWPRLVASKILSKTLATSNVVADFPGCPESFLHLPTSDRQSVAPVTLSDNHITQNYKFQEVVPLRASNVLGLEKSSVSTKWNYLIRKALNKKSRRNDLSSKISDLQDEFQCLVSKRMVGLLISVWVRSDLHPFFRNSQVSSIGCGIMGCLGNKGSVAVRFWLHETSFCFVCSHLASGGGAGDEQKRNTDATEIFSRTSFPIIKGPKKILDHDRVILLGDLNYRISLPEKETRSLVNKKDWNTLIEYDQLRMELMDGIFGAWHEGKIDFAPTYKYLPNSDEYFGKNHETKRAPAWCDRIIWTGVELKQILYTSNDSKLSDHRPVKAIFSTQVKTSRSEYQQV</sequence>
<gene>
    <name evidence="1" type="ORF">L2E82_08125</name>
</gene>
<name>A0ACB9G5N6_CICIN</name>
<organism evidence="1 2">
    <name type="scientific">Cichorium intybus</name>
    <name type="common">Chicory</name>
    <dbReference type="NCBI Taxonomy" id="13427"/>
    <lineage>
        <taxon>Eukaryota</taxon>
        <taxon>Viridiplantae</taxon>
        <taxon>Streptophyta</taxon>
        <taxon>Embryophyta</taxon>
        <taxon>Tracheophyta</taxon>
        <taxon>Spermatophyta</taxon>
        <taxon>Magnoliopsida</taxon>
        <taxon>eudicotyledons</taxon>
        <taxon>Gunneridae</taxon>
        <taxon>Pentapetalae</taxon>
        <taxon>asterids</taxon>
        <taxon>campanulids</taxon>
        <taxon>Asterales</taxon>
        <taxon>Asteraceae</taxon>
        <taxon>Cichorioideae</taxon>
        <taxon>Cichorieae</taxon>
        <taxon>Cichoriinae</taxon>
        <taxon>Cichorium</taxon>
    </lineage>
</organism>
<reference evidence="2" key="1">
    <citation type="journal article" date="2022" name="Mol. Ecol. Resour.">
        <title>The genomes of chicory, endive, great burdock and yacon provide insights into Asteraceae palaeo-polyploidization history and plant inulin production.</title>
        <authorList>
            <person name="Fan W."/>
            <person name="Wang S."/>
            <person name="Wang H."/>
            <person name="Wang A."/>
            <person name="Jiang F."/>
            <person name="Liu H."/>
            <person name="Zhao H."/>
            <person name="Xu D."/>
            <person name="Zhang Y."/>
        </authorList>
    </citation>
    <scope>NUCLEOTIDE SEQUENCE [LARGE SCALE GENOMIC DNA]</scope>
    <source>
        <strain evidence="2">cv. Punajuju</strain>
    </source>
</reference>
<proteinExistence type="predicted"/>
<keyword evidence="2" id="KW-1185">Reference proteome</keyword>
<protein>
    <submittedName>
        <fullName evidence="1">Uncharacterized protein</fullName>
    </submittedName>
</protein>
<accession>A0ACB9G5N6</accession>
<comment type="caution">
    <text evidence="1">The sequence shown here is derived from an EMBL/GenBank/DDBJ whole genome shotgun (WGS) entry which is preliminary data.</text>
</comment>